<dbReference type="InterPro" id="IPR007138">
    <property type="entry name" value="ABM_dom"/>
</dbReference>
<dbReference type="AlphaFoldDB" id="A0A8J7MRV4"/>
<comment type="caution">
    <text evidence="2">The sequence shown here is derived from an EMBL/GenBank/DDBJ whole genome shotgun (WGS) entry which is preliminary data.</text>
</comment>
<dbReference type="InterPro" id="IPR011008">
    <property type="entry name" value="Dimeric_a/b-barrel"/>
</dbReference>
<keyword evidence="2" id="KW-0503">Monooxygenase</keyword>
<evidence type="ECO:0000259" key="1">
    <source>
        <dbReference type="Pfam" id="PF03992"/>
    </source>
</evidence>
<keyword evidence="3" id="KW-1185">Reference proteome</keyword>
<dbReference type="Pfam" id="PF03992">
    <property type="entry name" value="ABM"/>
    <property type="match status" value="1"/>
</dbReference>
<dbReference type="Proteomes" id="UP000619033">
    <property type="component" value="Unassembled WGS sequence"/>
</dbReference>
<evidence type="ECO:0000313" key="2">
    <source>
        <dbReference type="EMBL" id="MBL4928492.1"/>
    </source>
</evidence>
<reference evidence="2" key="1">
    <citation type="submission" date="2021-01" db="EMBL/GenBank/DDBJ databases">
        <title>Genome seq and assembly of Tabrizicola sp. KVB23.</title>
        <authorList>
            <person name="Chhetri G."/>
        </authorList>
    </citation>
    <scope>NUCLEOTIDE SEQUENCE</scope>
    <source>
        <strain evidence="2">KVB23</strain>
    </source>
</reference>
<dbReference type="SUPFAM" id="SSF54909">
    <property type="entry name" value="Dimeric alpha+beta barrel"/>
    <property type="match status" value="1"/>
</dbReference>
<sequence>MPKIVADFKGQTIITTFEMTPATAHELMEKLQAAYDQFIRVQPGFLAAGLHMNDAMTRICNYSQWQRREDYQAMLRTPEMRARNKEIAALCKGFEPVMYEVVASF</sequence>
<dbReference type="GO" id="GO:0004497">
    <property type="term" value="F:monooxygenase activity"/>
    <property type="evidence" value="ECO:0007669"/>
    <property type="project" value="UniProtKB-KW"/>
</dbReference>
<name>A0A8J7MRV4_9RHOB</name>
<dbReference type="EMBL" id="JAESVP010000004">
    <property type="protein sequence ID" value="MBL4928492.1"/>
    <property type="molecule type" value="Genomic_DNA"/>
</dbReference>
<accession>A0A8J7MRV4</accession>
<feature type="domain" description="ABM" evidence="1">
    <location>
        <begin position="12"/>
        <end position="82"/>
    </location>
</feature>
<dbReference type="RefSeq" id="WP_202660363.1">
    <property type="nucleotide sequence ID" value="NZ_JAESVP010000004.1"/>
</dbReference>
<protein>
    <submittedName>
        <fullName evidence="2">Antibiotic biosynthesis monooxygenase</fullName>
    </submittedName>
</protein>
<keyword evidence="2" id="KW-0560">Oxidoreductase</keyword>
<evidence type="ECO:0000313" key="3">
    <source>
        <dbReference type="Proteomes" id="UP000619033"/>
    </source>
</evidence>
<dbReference type="Gene3D" id="3.30.70.100">
    <property type="match status" value="1"/>
</dbReference>
<proteinExistence type="predicted"/>
<gene>
    <name evidence="2" type="ORF">JI744_10290</name>
</gene>
<organism evidence="2 3">
    <name type="scientific">Fuscibacter oryzae</name>
    <dbReference type="NCBI Taxonomy" id="2803939"/>
    <lineage>
        <taxon>Bacteria</taxon>
        <taxon>Pseudomonadati</taxon>
        <taxon>Pseudomonadota</taxon>
        <taxon>Alphaproteobacteria</taxon>
        <taxon>Rhodobacterales</taxon>
        <taxon>Paracoccaceae</taxon>
        <taxon>Fuscibacter</taxon>
    </lineage>
</organism>